<comment type="caution">
    <text evidence="1">The sequence shown here is derived from an EMBL/GenBank/DDBJ whole genome shotgun (WGS) entry which is preliminary data.</text>
</comment>
<accession>A0ABX2JWQ6</accession>
<organism evidence="1 2">
    <name type="scientific">Mycolicibacterium sphagni</name>
    <dbReference type="NCBI Taxonomy" id="1786"/>
    <lineage>
        <taxon>Bacteria</taxon>
        <taxon>Bacillati</taxon>
        <taxon>Actinomycetota</taxon>
        <taxon>Actinomycetes</taxon>
        <taxon>Mycobacteriales</taxon>
        <taxon>Mycobacteriaceae</taxon>
        <taxon>Mycolicibacterium</taxon>
    </lineage>
</organism>
<gene>
    <name evidence="1" type="ORF">FEG63_21270</name>
</gene>
<evidence type="ECO:0000313" key="1">
    <source>
        <dbReference type="EMBL" id="NTY62081.1"/>
    </source>
</evidence>
<proteinExistence type="predicted"/>
<sequence length="70" mass="8184">MAKEMLARDDCTTHRDNCRFGQRDTWPTGNYIETNEVGALRRIGFGQFRRDVYWCFTCDGLCYADARHTA</sequence>
<keyword evidence="2" id="KW-1185">Reference proteome</keyword>
<evidence type="ECO:0000313" key="2">
    <source>
        <dbReference type="Proteomes" id="UP000708347"/>
    </source>
</evidence>
<name>A0ABX2JWQ6_9MYCO</name>
<dbReference type="Proteomes" id="UP000708347">
    <property type="component" value="Unassembled WGS sequence"/>
</dbReference>
<dbReference type="EMBL" id="VBSB01000014">
    <property type="protein sequence ID" value="NTY62081.1"/>
    <property type="molecule type" value="Genomic_DNA"/>
</dbReference>
<dbReference type="RefSeq" id="WP_174399813.1">
    <property type="nucleotide sequence ID" value="NZ_VBSB01000014.1"/>
</dbReference>
<protein>
    <submittedName>
        <fullName evidence="1">Uncharacterized protein</fullName>
    </submittedName>
</protein>
<reference evidence="1 2" key="1">
    <citation type="submission" date="2019-05" db="EMBL/GenBank/DDBJ databases">
        <title>Mycolicibacterium sphagni ENV482 genome assembly.</title>
        <authorList>
            <person name="Chen W."/>
            <person name="Faulkner N.W."/>
            <person name="Hyman M.R."/>
        </authorList>
    </citation>
    <scope>NUCLEOTIDE SEQUENCE [LARGE SCALE GENOMIC DNA]</scope>
    <source>
        <strain evidence="1 2">ENV482</strain>
    </source>
</reference>